<dbReference type="GO" id="GO:0015979">
    <property type="term" value="P:photosynthesis"/>
    <property type="evidence" value="ECO:0007669"/>
    <property type="project" value="UniProtKB-KW"/>
</dbReference>
<evidence type="ECO:0000313" key="4">
    <source>
        <dbReference type="EMBL" id="MBB2496181.1"/>
    </source>
</evidence>
<gene>
    <name evidence="4" type="ORF">H3H51_14215</name>
</gene>
<feature type="domain" description="Photosynthesis system II assembly factor Ycf48/Hcf136-like" evidence="3">
    <location>
        <begin position="155"/>
        <end position="318"/>
    </location>
</feature>
<feature type="domain" description="Photosynthesis system II assembly factor Ycf48/Hcf136-like" evidence="3">
    <location>
        <begin position="58"/>
        <end position="118"/>
    </location>
</feature>
<dbReference type="Gene3D" id="2.130.10.10">
    <property type="entry name" value="YVTN repeat-like/Quinoprotein amine dehydrogenase"/>
    <property type="match status" value="1"/>
</dbReference>
<protein>
    <submittedName>
        <fullName evidence="4">Glycosyl hydrolase</fullName>
    </submittedName>
</protein>
<keyword evidence="1" id="KW-0602">Photosynthesis</keyword>
<comment type="caution">
    <text evidence="4">The sequence shown here is derived from an EMBL/GenBank/DDBJ whole genome shotgun (WGS) entry which is preliminary data.</text>
</comment>
<dbReference type="SUPFAM" id="SSF110296">
    <property type="entry name" value="Oligoxyloglucan reducing end-specific cellobiohydrolase"/>
    <property type="match status" value="1"/>
</dbReference>
<dbReference type="PANTHER" id="PTHR47199">
    <property type="entry name" value="PHOTOSYSTEM II STABILITY/ASSEMBLY FACTOR HCF136, CHLOROPLASTIC"/>
    <property type="match status" value="1"/>
</dbReference>
<dbReference type="RefSeq" id="WP_183089706.1">
    <property type="nucleotide sequence ID" value="NZ_JACJUD010000004.1"/>
</dbReference>
<dbReference type="EMBL" id="JACJUD010000004">
    <property type="protein sequence ID" value="MBB2496181.1"/>
    <property type="molecule type" value="Genomic_DNA"/>
</dbReference>
<dbReference type="GO" id="GO:0016787">
    <property type="term" value="F:hydrolase activity"/>
    <property type="evidence" value="ECO:0007669"/>
    <property type="project" value="UniProtKB-KW"/>
</dbReference>
<sequence>MSDFYKVLLPLLGLLLGAMPLGAQGEFIDVLDLPARVSPLAQVAPLNDVTRTGDKLVAVGQRGHILFSDDAGNQWQQARVPVSSDLNAVYFPTPQQGWAVGHDGVILHSEDAGATWNKQLDGRQIGGLMLAHYTALAAAEPNNEQWAARQADAQRMVEEGADKALLDVWFANERLGYAVGVFGLILRTEDGGQHWQPLGERTDNPQSLHLNAIAGVDGVPYIAGEQGLLLRWDVAQQRFVALQTPYSGSFFGVIGTGNELLVYGLRGHVLRSVDGGTSWNMLNSGLQNSITAAVRDASGHVLLFSQVGHVLRTTSSGELEALPQQALAPVSGADFAAGDSLVLVGNRGVRSQRLP</sequence>
<reference evidence="4 5" key="1">
    <citation type="submission" date="2020-08" db="EMBL/GenBank/DDBJ databases">
        <authorList>
            <person name="Kim C.M."/>
        </authorList>
    </citation>
    <scope>NUCLEOTIDE SEQUENCE [LARGE SCALE GENOMIC DNA]</scope>
    <source>
        <strain evidence="4 5">UL070</strain>
    </source>
</reference>
<dbReference type="InterPro" id="IPR015943">
    <property type="entry name" value="WD40/YVTN_repeat-like_dom_sf"/>
</dbReference>
<proteinExistence type="predicted"/>
<evidence type="ECO:0000313" key="5">
    <source>
        <dbReference type="Proteomes" id="UP000542720"/>
    </source>
</evidence>
<evidence type="ECO:0000259" key="3">
    <source>
        <dbReference type="Pfam" id="PF14870"/>
    </source>
</evidence>
<keyword evidence="2" id="KW-0604">Photosystem II</keyword>
<dbReference type="PANTHER" id="PTHR47199:SF2">
    <property type="entry name" value="PHOTOSYSTEM II STABILITY_ASSEMBLY FACTOR HCF136, CHLOROPLASTIC"/>
    <property type="match status" value="1"/>
</dbReference>
<evidence type="ECO:0000256" key="1">
    <source>
        <dbReference type="ARBA" id="ARBA00022531"/>
    </source>
</evidence>
<name>A0A7W4LN17_9GAMM</name>
<organism evidence="4 5">
    <name type="scientific">Aquipseudomonas ullengensis</name>
    <dbReference type="NCBI Taxonomy" id="2759166"/>
    <lineage>
        <taxon>Bacteria</taxon>
        <taxon>Pseudomonadati</taxon>
        <taxon>Pseudomonadota</taxon>
        <taxon>Gammaproteobacteria</taxon>
        <taxon>Pseudomonadales</taxon>
        <taxon>Pseudomonadaceae</taxon>
        <taxon>Aquipseudomonas</taxon>
    </lineage>
</organism>
<keyword evidence="4" id="KW-0378">Hydrolase</keyword>
<dbReference type="Pfam" id="PF14870">
    <property type="entry name" value="PSII_BNR"/>
    <property type="match status" value="2"/>
</dbReference>
<keyword evidence="5" id="KW-1185">Reference proteome</keyword>
<dbReference type="AlphaFoldDB" id="A0A7W4LN17"/>
<dbReference type="InterPro" id="IPR028203">
    <property type="entry name" value="PSII_CF48-like_dom"/>
</dbReference>
<dbReference type="GO" id="GO:0009523">
    <property type="term" value="C:photosystem II"/>
    <property type="evidence" value="ECO:0007669"/>
    <property type="project" value="UniProtKB-KW"/>
</dbReference>
<accession>A0A7W4LN17</accession>
<evidence type="ECO:0000256" key="2">
    <source>
        <dbReference type="ARBA" id="ARBA00023276"/>
    </source>
</evidence>
<dbReference type="Proteomes" id="UP000542720">
    <property type="component" value="Unassembled WGS sequence"/>
</dbReference>